<dbReference type="Pfam" id="PF08460">
    <property type="entry name" value="SH3_5"/>
    <property type="match status" value="1"/>
</dbReference>
<dbReference type="Proteomes" id="UP000297598">
    <property type="component" value="Unassembled WGS sequence"/>
</dbReference>
<evidence type="ECO:0000256" key="1">
    <source>
        <dbReference type="ARBA" id="ARBA00001561"/>
    </source>
</evidence>
<dbReference type="SUPFAM" id="SSF53187">
    <property type="entry name" value="Zn-dependent exopeptidases"/>
    <property type="match status" value="1"/>
</dbReference>
<evidence type="ECO:0000256" key="3">
    <source>
        <dbReference type="ARBA" id="ARBA00022801"/>
    </source>
</evidence>
<name>A0A380G3M7_9STAP</name>
<dbReference type="PANTHER" id="PTHR30404">
    <property type="entry name" value="N-ACETYLMURAMOYL-L-ALANINE AMIDASE"/>
    <property type="match status" value="1"/>
</dbReference>
<reference evidence="7 9" key="2">
    <citation type="submission" date="2019-04" db="EMBL/GenBank/DDBJ databases">
        <title>Genomic characterization of Staphylococcus petrasii strains.</title>
        <authorList>
            <person name="Vrbovska V."/>
            <person name="Kovarovic V."/>
            <person name="Maslanova I."/>
            <person name="Indrakova A."/>
            <person name="Petras P."/>
            <person name="Sedo O."/>
            <person name="Svec P."/>
            <person name="Fisarova L."/>
            <person name="Sedlacek I."/>
            <person name="Doskar J."/>
            <person name="Pantucek R."/>
        </authorList>
    </citation>
    <scope>NUCLEOTIDE SEQUENCE [LARGE SCALE GENOMIC DNA]</scope>
    <source>
        <strain evidence="7 9">P5404</strain>
    </source>
</reference>
<dbReference type="EMBL" id="SRLS01000004">
    <property type="protein sequence ID" value="TGE18546.1"/>
    <property type="molecule type" value="Genomic_DNA"/>
</dbReference>
<keyword evidence="4" id="KW-0961">Cell wall biogenesis/degradation</keyword>
<dbReference type="Pfam" id="PF01520">
    <property type="entry name" value="Amidase_3"/>
    <property type="match status" value="1"/>
</dbReference>
<dbReference type="Gene3D" id="3.90.1720.10">
    <property type="entry name" value="endopeptidase domain like (from Nostoc punctiforme)"/>
    <property type="match status" value="1"/>
</dbReference>
<gene>
    <name evidence="7" type="ORF">BJR09_04040</name>
    <name evidence="6" type="ORF">NCTC13830_01999</name>
</gene>
<dbReference type="GO" id="GO:0071555">
    <property type="term" value="P:cell wall organization"/>
    <property type="evidence" value="ECO:0007669"/>
    <property type="project" value="UniProtKB-KW"/>
</dbReference>
<evidence type="ECO:0000313" key="9">
    <source>
        <dbReference type="Proteomes" id="UP000297598"/>
    </source>
</evidence>
<dbReference type="EC" id="3.5.1.28" evidence="2"/>
<dbReference type="OrthoDB" id="2195319at2"/>
<dbReference type="FunFam" id="3.90.1720.10:FF:000005">
    <property type="entry name" value="Amidase"/>
    <property type="match status" value="1"/>
</dbReference>
<accession>A0A380G3M7</accession>
<evidence type="ECO:0000313" key="8">
    <source>
        <dbReference type="Proteomes" id="UP000254047"/>
    </source>
</evidence>
<dbReference type="SMART" id="SM00287">
    <property type="entry name" value="SH3b"/>
    <property type="match status" value="1"/>
</dbReference>
<comment type="catalytic activity">
    <reaction evidence="1">
        <text>Hydrolyzes the link between N-acetylmuramoyl residues and L-amino acid residues in certain cell-wall glycopeptides.</text>
        <dbReference type="EC" id="3.5.1.28"/>
    </reaction>
</comment>
<protein>
    <recommendedName>
        <fullName evidence="2">N-acetylmuramoyl-L-alanine amidase</fullName>
        <ecNumber evidence="2">3.5.1.28</ecNumber>
    </recommendedName>
</protein>
<proteinExistence type="predicted"/>
<dbReference type="PANTHER" id="PTHR30404:SF8">
    <property type="entry name" value="AUTOLYSIN PH-RELATED"/>
    <property type="match status" value="1"/>
</dbReference>
<dbReference type="SMART" id="SM00646">
    <property type="entry name" value="Ami_3"/>
    <property type="match status" value="1"/>
</dbReference>
<evidence type="ECO:0000313" key="7">
    <source>
        <dbReference type="EMBL" id="TGE18546.1"/>
    </source>
</evidence>
<keyword evidence="9" id="KW-1185">Reference proteome</keyword>
<dbReference type="InterPro" id="IPR003646">
    <property type="entry name" value="SH3-like_bac-type"/>
</dbReference>
<dbReference type="RefSeq" id="WP_103297476.1">
    <property type="nucleotide sequence ID" value="NZ_PPQT01000025.1"/>
</dbReference>
<dbReference type="InterPro" id="IPR002508">
    <property type="entry name" value="MurNAc-LAA_cat"/>
</dbReference>
<evidence type="ECO:0000313" key="6">
    <source>
        <dbReference type="EMBL" id="SUM44591.1"/>
    </source>
</evidence>
<evidence type="ECO:0000256" key="4">
    <source>
        <dbReference type="ARBA" id="ARBA00023316"/>
    </source>
</evidence>
<dbReference type="Pfam" id="PF05257">
    <property type="entry name" value="CHAP"/>
    <property type="match status" value="1"/>
</dbReference>
<keyword evidence="3" id="KW-0378">Hydrolase</keyword>
<dbReference type="InterPro" id="IPR050695">
    <property type="entry name" value="N-acetylmuramoyl_amidase_3"/>
</dbReference>
<dbReference type="InterPro" id="IPR007921">
    <property type="entry name" value="CHAP_dom"/>
</dbReference>
<dbReference type="PROSITE" id="PS50911">
    <property type="entry name" value="CHAP"/>
    <property type="match status" value="1"/>
</dbReference>
<dbReference type="InterPro" id="IPR038765">
    <property type="entry name" value="Papain-like_cys_pep_sf"/>
</dbReference>
<dbReference type="Gene3D" id="2.30.30.40">
    <property type="entry name" value="SH3 Domains"/>
    <property type="match status" value="1"/>
</dbReference>
<dbReference type="GO" id="GO:0009253">
    <property type="term" value="P:peptidoglycan catabolic process"/>
    <property type="evidence" value="ECO:0007669"/>
    <property type="project" value="InterPro"/>
</dbReference>
<dbReference type="AlphaFoldDB" id="A0A380G3M7"/>
<evidence type="ECO:0000259" key="5">
    <source>
        <dbReference type="PROSITE" id="PS50911"/>
    </source>
</evidence>
<dbReference type="GO" id="GO:0030288">
    <property type="term" value="C:outer membrane-bounded periplasmic space"/>
    <property type="evidence" value="ECO:0007669"/>
    <property type="project" value="TreeGrafter"/>
</dbReference>
<dbReference type="SUPFAM" id="SSF54001">
    <property type="entry name" value="Cysteine proteinases"/>
    <property type="match status" value="1"/>
</dbReference>
<dbReference type="GO" id="GO:0008745">
    <property type="term" value="F:N-acetylmuramoyl-L-alanine amidase activity"/>
    <property type="evidence" value="ECO:0007669"/>
    <property type="project" value="UniProtKB-EC"/>
</dbReference>
<dbReference type="CDD" id="cd02696">
    <property type="entry name" value="MurNAc-LAA"/>
    <property type="match status" value="1"/>
</dbReference>
<sequence>MLMTKKQAEKWIDNSEGKQYNPDLGFGFQCYDYANVFFMAVTGERLYGLYAKNIPFDNENTITKYGKSIKNYDSFLPQKLDIVVFPGTYGSGAGHVAIVTRATLTQFECLEQNWDGQGWTNGVTSPGWGPETVTRRWHYYDDPMYFIRLDFPTKISAGTKAKQIIKSKQASKKTKPKKIMIVAGHGYSDPGAVGNGTNERDFIRKNITPQISKYLRQAGHEVALYGGSKQSQDMYQDTAYGIRVGNKKDYGMYWVNKQKYDLIVEFHLDAAGPSTSGGHVIISSAFNADTIDQSIQEVIKNNLGQIRGITKRDNLLNANVSAEINMNYRLTELGFITNTSDMNWIKKNHDLYAKLIAGAIHGKPIGGVVASKQKATHKKDDVVAVPKGYKLNDKGVPYKKEKGRYTVSTIKGNNVRTAHNTKAKITGVLKNGESIIYDGAFAVNGYRWITYLNNDLKRRYIATGEIDKKGNRKSSYGKFSKI</sequence>
<dbReference type="EMBL" id="UHDO01000001">
    <property type="protein sequence ID" value="SUM44591.1"/>
    <property type="molecule type" value="Genomic_DNA"/>
</dbReference>
<evidence type="ECO:0000256" key="2">
    <source>
        <dbReference type="ARBA" id="ARBA00011901"/>
    </source>
</evidence>
<dbReference type="Gene3D" id="3.40.630.40">
    <property type="entry name" value="Zn-dependent exopeptidases"/>
    <property type="match status" value="1"/>
</dbReference>
<dbReference type="Proteomes" id="UP000254047">
    <property type="component" value="Unassembled WGS sequence"/>
</dbReference>
<organism evidence="6 8">
    <name type="scientific">Staphylococcus petrasii</name>
    <dbReference type="NCBI Taxonomy" id="1276936"/>
    <lineage>
        <taxon>Bacteria</taxon>
        <taxon>Bacillati</taxon>
        <taxon>Bacillota</taxon>
        <taxon>Bacilli</taxon>
        <taxon>Bacillales</taxon>
        <taxon>Staphylococcaceae</taxon>
        <taxon>Staphylococcus</taxon>
    </lineage>
</organism>
<reference evidence="6 8" key="1">
    <citation type="submission" date="2018-06" db="EMBL/GenBank/DDBJ databases">
        <authorList>
            <consortium name="Pathogen Informatics"/>
            <person name="Doyle S."/>
        </authorList>
    </citation>
    <scope>NUCLEOTIDE SEQUENCE [LARGE SCALE GENOMIC DNA]</scope>
    <source>
        <strain evidence="6 8">NCTC13830</strain>
    </source>
</reference>
<feature type="domain" description="Peptidase C51" evidence="5">
    <location>
        <begin position="5"/>
        <end position="148"/>
    </location>
</feature>